<keyword evidence="2" id="KW-0229">DNA integration</keyword>
<organism evidence="9 10">
    <name type="scientific">Micromonospora vulcania</name>
    <dbReference type="NCBI Taxonomy" id="1441873"/>
    <lineage>
        <taxon>Bacteria</taxon>
        <taxon>Bacillati</taxon>
        <taxon>Actinomycetota</taxon>
        <taxon>Actinomycetes</taxon>
        <taxon>Micromonosporales</taxon>
        <taxon>Micromonosporaceae</taxon>
        <taxon>Micromonospora</taxon>
    </lineage>
</organism>
<feature type="domain" description="Tyr recombinase" evidence="7">
    <location>
        <begin position="169"/>
        <end position="357"/>
    </location>
</feature>
<dbReference type="CDD" id="cd01189">
    <property type="entry name" value="INT_ICEBs1_C_like"/>
    <property type="match status" value="1"/>
</dbReference>
<dbReference type="InterPro" id="IPR011010">
    <property type="entry name" value="DNA_brk_join_enz"/>
</dbReference>
<dbReference type="PROSITE" id="PS51900">
    <property type="entry name" value="CB"/>
    <property type="match status" value="1"/>
</dbReference>
<dbReference type="PANTHER" id="PTHR30349:SF64">
    <property type="entry name" value="PROPHAGE INTEGRASE INTD-RELATED"/>
    <property type="match status" value="1"/>
</dbReference>
<dbReference type="EMBL" id="JBHSQS010000011">
    <property type="protein sequence ID" value="MFC5925524.1"/>
    <property type="molecule type" value="Genomic_DNA"/>
</dbReference>
<dbReference type="Pfam" id="PF00589">
    <property type="entry name" value="Phage_integrase"/>
    <property type="match status" value="1"/>
</dbReference>
<gene>
    <name evidence="9" type="ORF">ACFQGL_19465</name>
</gene>
<evidence type="ECO:0000256" key="3">
    <source>
        <dbReference type="ARBA" id="ARBA00023125"/>
    </source>
</evidence>
<dbReference type="Pfam" id="PF14659">
    <property type="entry name" value="Phage_int_SAM_3"/>
    <property type="match status" value="1"/>
</dbReference>
<evidence type="ECO:0000256" key="2">
    <source>
        <dbReference type="ARBA" id="ARBA00022908"/>
    </source>
</evidence>
<dbReference type="InterPro" id="IPR058717">
    <property type="entry name" value="Phage_L5_Integrase_N"/>
</dbReference>
<feature type="domain" description="Core-binding (CB)" evidence="8">
    <location>
        <begin position="67"/>
        <end position="148"/>
    </location>
</feature>
<evidence type="ECO:0000256" key="4">
    <source>
        <dbReference type="ARBA" id="ARBA00023172"/>
    </source>
</evidence>
<keyword evidence="4" id="KW-0233">DNA recombination</keyword>
<evidence type="ECO:0000256" key="6">
    <source>
        <dbReference type="SAM" id="MobiDB-lite"/>
    </source>
</evidence>
<protein>
    <submittedName>
        <fullName evidence="9">Tyrosine-type recombinase/integrase</fullName>
    </submittedName>
</protein>
<dbReference type="RefSeq" id="WP_377513601.1">
    <property type="nucleotide sequence ID" value="NZ_JBHSQS010000011.1"/>
</dbReference>
<dbReference type="PROSITE" id="PS51898">
    <property type="entry name" value="TYR_RECOMBINASE"/>
    <property type="match status" value="1"/>
</dbReference>
<evidence type="ECO:0000256" key="1">
    <source>
        <dbReference type="ARBA" id="ARBA00008857"/>
    </source>
</evidence>
<dbReference type="InterPro" id="IPR050090">
    <property type="entry name" value="Tyrosine_recombinase_XerCD"/>
</dbReference>
<evidence type="ECO:0000313" key="9">
    <source>
        <dbReference type="EMBL" id="MFC5925524.1"/>
    </source>
</evidence>
<evidence type="ECO:0000256" key="5">
    <source>
        <dbReference type="PROSITE-ProRule" id="PRU01248"/>
    </source>
</evidence>
<dbReference type="Gene3D" id="1.10.443.10">
    <property type="entry name" value="Intergrase catalytic core"/>
    <property type="match status" value="1"/>
</dbReference>
<dbReference type="SUPFAM" id="SSF56349">
    <property type="entry name" value="DNA breaking-rejoining enzymes"/>
    <property type="match status" value="1"/>
</dbReference>
<dbReference type="Proteomes" id="UP001596226">
    <property type="component" value="Unassembled WGS sequence"/>
</dbReference>
<dbReference type="InterPro" id="IPR013762">
    <property type="entry name" value="Integrase-like_cat_sf"/>
</dbReference>
<keyword evidence="3 5" id="KW-0238">DNA-binding</keyword>
<dbReference type="Pfam" id="PF26003">
    <property type="entry name" value="Integrase_N_phage"/>
    <property type="match status" value="1"/>
</dbReference>
<name>A0ABW1HAJ8_9ACTN</name>
<proteinExistence type="inferred from homology"/>
<sequence length="407" mass="44635">MPAKRRHFGRVRKLPSGRYQVRYPGPDGVLRPASTTFERKREADLWLSAKEAEIARGDWLDPEAGKVGLREYGESWIRERPKLRPKTVVLYEGLLRLHIAPALGKLTLTEVTTPRLRKWRRDLLDAGVGPVTVAKAYRLLRSILNTAVSDRLITKNPCEIPGAGLEKSPERPTATIEQVFTIAGAVPERYRVLVLLACFNSLRWGELAALARKHVDTVEGTVVVERSVVELPTAELVFGPPKSDASVRVVTLPMIFLPDVVRHLADFTGKGPEALLFVGPKGGPLRRSNFQDHWRKAIAEAGIPGLHFHDLRHTGNTWAAETGATLRDLMDRMGHSTTRAALIYLHKTAGRDRKIADALSKLVEDSRGTTAKDTAGVDDQGATDPAAGGTDGHADREGHAGGTTPDQ</sequence>
<evidence type="ECO:0000259" key="8">
    <source>
        <dbReference type="PROSITE" id="PS51900"/>
    </source>
</evidence>
<feature type="region of interest" description="Disordered" evidence="6">
    <location>
        <begin position="365"/>
        <end position="407"/>
    </location>
</feature>
<evidence type="ECO:0000259" key="7">
    <source>
        <dbReference type="PROSITE" id="PS51898"/>
    </source>
</evidence>
<dbReference type="InterPro" id="IPR004107">
    <property type="entry name" value="Integrase_SAM-like_N"/>
</dbReference>
<dbReference type="PANTHER" id="PTHR30349">
    <property type="entry name" value="PHAGE INTEGRASE-RELATED"/>
    <property type="match status" value="1"/>
</dbReference>
<keyword evidence="10" id="KW-1185">Reference proteome</keyword>
<evidence type="ECO:0000313" key="10">
    <source>
        <dbReference type="Proteomes" id="UP001596226"/>
    </source>
</evidence>
<comment type="caution">
    <text evidence="9">The sequence shown here is derived from an EMBL/GenBank/DDBJ whole genome shotgun (WGS) entry which is preliminary data.</text>
</comment>
<reference evidence="10" key="1">
    <citation type="journal article" date="2019" name="Int. J. Syst. Evol. Microbiol.">
        <title>The Global Catalogue of Microorganisms (GCM) 10K type strain sequencing project: providing services to taxonomists for standard genome sequencing and annotation.</title>
        <authorList>
            <consortium name="The Broad Institute Genomics Platform"/>
            <consortium name="The Broad Institute Genome Sequencing Center for Infectious Disease"/>
            <person name="Wu L."/>
            <person name="Ma J."/>
        </authorList>
    </citation>
    <scope>NUCLEOTIDE SEQUENCE [LARGE SCALE GENOMIC DNA]</scope>
    <source>
        <strain evidence="10">CGMCC 4.7144</strain>
    </source>
</reference>
<dbReference type="Gene3D" id="1.10.150.130">
    <property type="match status" value="1"/>
</dbReference>
<accession>A0ABW1HAJ8</accession>
<dbReference type="InterPro" id="IPR044068">
    <property type="entry name" value="CB"/>
</dbReference>
<feature type="compositionally biased region" description="Low complexity" evidence="6">
    <location>
        <begin position="378"/>
        <end position="388"/>
    </location>
</feature>
<dbReference type="InterPro" id="IPR002104">
    <property type="entry name" value="Integrase_catalytic"/>
</dbReference>
<dbReference type="InterPro" id="IPR010998">
    <property type="entry name" value="Integrase_recombinase_N"/>
</dbReference>
<comment type="similarity">
    <text evidence="1">Belongs to the 'phage' integrase family.</text>
</comment>